<evidence type="ECO:0000256" key="2">
    <source>
        <dbReference type="RuleBase" id="RU362039"/>
    </source>
</evidence>
<dbReference type="STRING" id="357809.Cphy_0370"/>
<keyword evidence="5" id="KW-1185">Reference proteome</keyword>
<dbReference type="InterPro" id="IPR024654">
    <property type="entry name" value="Calcineurin-like_PHP_lpxH"/>
</dbReference>
<organism evidence="4 5">
    <name type="scientific">Lachnoclostridium phytofermentans (strain ATCC 700394 / DSM 18823 / ISDg)</name>
    <name type="common">Clostridium phytofermentans</name>
    <dbReference type="NCBI Taxonomy" id="357809"/>
    <lineage>
        <taxon>Bacteria</taxon>
        <taxon>Bacillati</taxon>
        <taxon>Bacillota</taxon>
        <taxon>Clostridia</taxon>
        <taxon>Lachnospirales</taxon>
        <taxon>Lachnospiraceae</taxon>
    </lineage>
</organism>
<dbReference type="KEGG" id="cpy:Cphy_0370"/>
<dbReference type="Gene3D" id="3.60.21.10">
    <property type="match status" value="1"/>
</dbReference>
<evidence type="ECO:0000259" key="3">
    <source>
        <dbReference type="Pfam" id="PF12850"/>
    </source>
</evidence>
<dbReference type="EC" id="3.1.4.-" evidence="2"/>
<evidence type="ECO:0000256" key="1">
    <source>
        <dbReference type="ARBA" id="ARBA00008950"/>
    </source>
</evidence>
<dbReference type="EMBL" id="CP000885">
    <property type="protein sequence ID" value="ABX40757.1"/>
    <property type="molecule type" value="Genomic_DNA"/>
</dbReference>
<gene>
    <name evidence="4" type="ordered locus">Cphy_0370</name>
</gene>
<dbReference type="AlphaFoldDB" id="A9KSW3"/>
<dbReference type="GO" id="GO:0046872">
    <property type="term" value="F:metal ion binding"/>
    <property type="evidence" value="ECO:0007669"/>
    <property type="project" value="UniProtKB-KW"/>
</dbReference>
<dbReference type="NCBIfam" id="TIGR00040">
    <property type="entry name" value="yfcE"/>
    <property type="match status" value="1"/>
</dbReference>
<evidence type="ECO:0000313" key="4">
    <source>
        <dbReference type="EMBL" id="ABX40757.1"/>
    </source>
</evidence>
<dbReference type="PANTHER" id="PTHR11124">
    <property type="entry name" value="VACUOLAR SORTING PROTEIN VPS29"/>
    <property type="match status" value="1"/>
</dbReference>
<dbReference type="OrthoDB" id="9800565at2"/>
<dbReference type="eggNOG" id="COG0622">
    <property type="taxonomic scope" value="Bacteria"/>
</dbReference>
<accession>A9KSW3</accession>
<sequence>MNILIVSDSHGRYTNLERAIKKVSPIDMLIHLGDYEGDASYIKEIADCPVEMVSGNNDYFTDIPREKFLEIGKYYVMLTHGHRYGVNYGTEQLKEAAVLNGADIVMFGHTHQPLIDLKDDSLAVINPGSITQPRQAGRIPTFILMEIDSKGEAHYTLNYIEDSL</sequence>
<comment type="cofactor">
    <cofactor evidence="2">
        <name>a divalent metal cation</name>
        <dbReference type="ChEBI" id="CHEBI:60240"/>
    </cofactor>
</comment>
<comment type="similarity">
    <text evidence="1 2">Belongs to the metallophosphoesterase superfamily. YfcE family.</text>
</comment>
<dbReference type="RefSeq" id="WP_012198400.1">
    <property type="nucleotide sequence ID" value="NC_010001.1"/>
</dbReference>
<protein>
    <recommendedName>
        <fullName evidence="2">Phosphoesterase</fullName>
        <ecNumber evidence="2">3.1.4.-</ecNumber>
    </recommendedName>
</protein>
<dbReference type="InterPro" id="IPR029052">
    <property type="entry name" value="Metallo-depent_PP-like"/>
</dbReference>
<dbReference type="InterPro" id="IPR000979">
    <property type="entry name" value="Phosphodiesterase_MJ0936/Vps29"/>
</dbReference>
<keyword evidence="2" id="KW-0479">Metal-binding</keyword>
<dbReference type="Pfam" id="PF12850">
    <property type="entry name" value="Metallophos_2"/>
    <property type="match status" value="1"/>
</dbReference>
<feature type="domain" description="Calcineurin-like phosphoesterase" evidence="3">
    <location>
        <begin position="1"/>
        <end position="149"/>
    </location>
</feature>
<dbReference type="GO" id="GO:0016787">
    <property type="term" value="F:hydrolase activity"/>
    <property type="evidence" value="ECO:0007669"/>
    <property type="project" value="UniProtKB-UniRule"/>
</dbReference>
<evidence type="ECO:0000313" key="5">
    <source>
        <dbReference type="Proteomes" id="UP000000370"/>
    </source>
</evidence>
<proteinExistence type="inferred from homology"/>
<dbReference type="SUPFAM" id="SSF56300">
    <property type="entry name" value="Metallo-dependent phosphatases"/>
    <property type="match status" value="1"/>
</dbReference>
<reference evidence="5" key="1">
    <citation type="submission" date="2007-11" db="EMBL/GenBank/DDBJ databases">
        <title>Complete genome sequence of Clostridium phytofermentans ISDg.</title>
        <authorList>
            <person name="Leschine S.B."/>
            <person name="Warnick T.A."/>
            <person name="Blanchard J.L."/>
            <person name="Schnell D.J."/>
            <person name="Petit E.L."/>
            <person name="LaTouf W.G."/>
            <person name="Copeland A."/>
            <person name="Lucas S."/>
            <person name="Lapidus A."/>
            <person name="Barry K."/>
            <person name="Glavina del Rio T."/>
            <person name="Dalin E."/>
            <person name="Tice H."/>
            <person name="Pitluck S."/>
            <person name="Kiss H."/>
            <person name="Brettin T."/>
            <person name="Bruce D."/>
            <person name="Detter J.C."/>
            <person name="Han C."/>
            <person name="Kuske C."/>
            <person name="Schmutz J."/>
            <person name="Larimer F."/>
            <person name="Land M."/>
            <person name="Hauser L."/>
            <person name="Kyrpides N."/>
            <person name="Kim E.A."/>
            <person name="Richardson P."/>
        </authorList>
    </citation>
    <scope>NUCLEOTIDE SEQUENCE [LARGE SCALE GENOMIC DNA]</scope>
    <source>
        <strain evidence="5">ATCC 700394 / DSM 18823 / ISDg</strain>
    </source>
</reference>
<dbReference type="Proteomes" id="UP000000370">
    <property type="component" value="Chromosome"/>
</dbReference>
<dbReference type="HOGENOM" id="CLU_063749_2_1_9"/>
<name>A9KSW3_LACP7</name>